<keyword evidence="3" id="KW-1185">Reference proteome</keyword>
<evidence type="ECO:0000259" key="1">
    <source>
        <dbReference type="Pfam" id="PF00899"/>
    </source>
</evidence>
<dbReference type="InterPro" id="IPR035985">
    <property type="entry name" value="Ubiquitin-activating_enz"/>
</dbReference>
<gene>
    <name evidence="2" type="ORF">GTO89_06805</name>
</gene>
<dbReference type="GO" id="GO:0008641">
    <property type="term" value="F:ubiquitin-like modifier activating enzyme activity"/>
    <property type="evidence" value="ECO:0007669"/>
    <property type="project" value="InterPro"/>
</dbReference>
<evidence type="ECO:0000313" key="2">
    <source>
        <dbReference type="EMBL" id="MZP42749.1"/>
    </source>
</evidence>
<accession>A0A845LDP8</accession>
<dbReference type="Pfam" id="PF00899">
    <property type="entry name" value="ThiF"/>
    <property type="match status" value="1"/>
</dbReference>
<dbReference type="InterPro" id="IPR000594">
    <property type="entry name" value="ThiF_NAD_FAD-bd"/>
</dbReference>
<dbReference type="RefSeq" id="WP_161261330.1">
    <property type="nucleotide sequence ID" value="NZ_JAFBDC010000004.1"/>
</dbReference>
<comment type="caution">
    <text evidence="2">The sequence shown here is derived from an EMBL/GenBank/DDBJ whole genome shotgun (WGS) entry which is preliminary data.</text>
</comment>
<dbReference type="SUPFAM" id="SSF69572">
    <property type="entry name" value="Activating enzymes of the ubiquitin-like proteins"/>
    <property type="match status" value="1"/>
</dbReference>
<name>A0A845LDP8_HELGE</name>
<protein>
    <recommendedName>
        <fullName evidence="1">THIF-type NAD/FAD binding fold domain-containing protein</fullName>
    </recommendedName>
</protein>
<dbReference type="Proteomes" id="UP000471031">
    <property type="component" value="Unassembled WGS sequence"/>
</dbReference>
<sequence>MGSEEISTNLFKTELIELGFLKIRKNVYQGRVPIKGDINGYYIDVLIDCTDYPLVSPNIQLISINGDAKVYKSVPKNWRHLDEHTDKFPRDSIFTICALHNWYANSSFNARYVYNRILEWLKSNTTSQWKEEEDLPSSRILPKNISDITLYLGYDLVLHVSRQKPRSYSFNEIVHTRYLLKGGGEASLKNYGNKYPIDSIAFLYDGSRNIAQNAKIYKFVMPGEYISKIAMMLLDDEIQRSETLVIFLGKKTFYKSVFQLFNELKKHNIHKKISSKHKNIPLVIVCEGENGKFETIAFLVETETLFEKTDDIKFRMFKTEIFKPISPPIPLNVGILGAGSLGSQIAKILVSKGIKKLLISDYDRLSVSNLGNHELSGYSLGSNKAVDLVRYLRTICCHYTPDVEYRNDDLLTVEEADIVIVVVGSPSSFDQLAFNILRSINKPIIWAWVSEYNILQEIVITSDSTGCLNCYYLLTRSEPELSKIHDLARKEIDKYPKYIVDACGDPHIPSQWEKTVFLASQIVSILNFYCKHKRFPFEYINYFAGRYEIYPTIKNGHVSVHKNCFCNRSK</sequence>
<organism evidence="2 3">
    <name type="scientific">Heliomicrobium gestii</name>
    <name type="common">Heliobacterium gestii</name>
    <dbReference type="NCBI Taxonomy" id="2699"/>
    <lineage>
        <taxon>Bacteria</taxon>
        <taxon>Bacillati</taxon>
        <taxon>Bacillota</taxon>
        <taxon>Clostridia</taxon>
        <taxon>Eubacteriales</taxon>
        <taxon>Heliobacteriaceae</taxon>
        <taxon>Heliomicrobium</taxon>
    </lineage>
</organism>
<proteinExistence type="predicted"/>
<dbReference type="OrthoDB" id="9804286at2"/>
<dbReference type="Gene3D" id="3.40.50.720">
    <property type="entry name" value="NAD(P)-binding Rossmann-like Domain"/>
    <property type="match status" value="1"/>
</dbReference>
<dbReference type="AlphaFoldDB" id="A0A845LDP8"/>
<dbReference type="EMBL" id="WXEX01000005">
    <property type="protein sequence ID" value="MZP42749.1"/>
    <property type="molecule type" value="Genomic_DNA"/>
</dbReference>
<feature type="domain" description="THIF-type NAD/FAD binding fold" evidence="1">
    <location>
        <begin position="332"/>
        <end position="472"/>
    </location>
</feature>
<reference evidence="2 3" key="1">
    <citation type="submission" date="2020-01" db="EMBL/GenBank/DDBJ databases">
        <title>Whole genome sequence of Heliobacterium gestii DSM 11169.</title>
        <authorList>
            <person name="Kyndt J.A."/>
            <person name="Meyer T.E."/>
        </authorList>
    </citation>
    <scope>NUCLEOTIDE SEQUENCE [LARGE SCALE GENOMIC DNA]</scope>
    <source>
        <strain evidence="2 3">DSM 11169</strain>
    </source>
</reference>
<evidence type="ECO:0000313" key="3">
    <source>
        <dbReference type="Proteomes" id="UP000471031"/>
    </source>
</evidence>